<reference evidence="8" key="1">
    <citation type="submission" date="2017-10" db="EMBL/GenBank/DDBJ databases">
        <title>Comparative genomics in systemic dimorphic fungi from Ajellomycetaceae.</title>
        <authorList>
            <person name="Munoz J.F."/>
            <person name="Mcewen J.G."/>
            <person name="Clay O.K."/>
            <person name="Cuomo C.A."/>
        </authorList>
    </citation>
    <scope>NUCLEOTIDE SEQUENCE [LARGE SCALE GENOMIC DNA]</scope>
    <source>
        <strain evidence="8">UAMH5409</strain>
    </source>
</reference>
<keyword evidence="3" id="KW-0285">Flavoprotein</keyword>
<name>A0A2B7Y4T0_9EURO</name>
<gene>
    <name evidence="8" type="ORF">AJ79_02281</name>
</gene>
<keyword evidence="4" id="KW-0274">FAD</keyword>
<keyword evidence="6" id="KW-0560">Oxidoreductase</keyword>
<dbReference type="Gene3D" id="3.50.50.60">
    <property type="entry name" value="FAD/NAD(P)-binding domain"/>
    <property type="match status" value="2"/>
</dbReference>
<comment type="caution">
    <text evidence="8">The sequence shown here is derived from an EMBL/GenBank/DDBJ whole genome shotgun (WGS) entry which is preliminary data.</text>
</comment>
<keyword evidence="7" id="KW-0503">Monooxygenase</keyword>
<evidence type="ECO:0000256" key="2">
    <source>
        <dbReference type="ARBA" id="ARBA00010139"/>
    </source>
</evidence>
<dbReference type="GO" id="GO:0004497">
    <property type="term" value="F:monooxygenase activity"/>
    <property type="evidence" value="ECO:0007669"/>
    <property type="project" value="UniProtKB-KW"/>
</dbReference>
<sequence length="263" mass="29523">MTITAAASQPITSFNPDALRKKYQEERDKRIQYGRTIDQYIYADGAFADYLHDPCAGPDVEREPINEKVEALVIGGGYGAQLVVINLLEEAGLKNIRMSYVYMPLLEELNYIPIEKYAHADELLEHADRIARRRNMYDMMLFWTEVHTLEWNDQRSRWTAKTNSGDSIQCQVAASTPRWDYDYTGGNNGGGLEKVFRDKRVGIIGTGASAIQIIPHLGKSAKELYIFQRTPSSIDVRANRATGLEWAASPVPAGRSSARTTST</sequence>
<dbReference type="InterPro" id="IPR050775">
    <property type="entry name" value="FAD-binding_Monooxygenases"/>
</dbReference>
<protein>
    <recommendedName>
        <fullName evidence="10">FAD/NAD(P)-binding domain-containing protein</fullName>
    </recommendedName>
</protein>
<evidence type="ECO:0000256" key="4">
    <source>
        <dbReference type="ARBA" id="ARBA00022827"/>
    </source>
</evidence>
<evidence type="ECO:0000313" key="9">
    <source>
        <dbReference type="Proteomes" id="UP000223968"/>
    </source>
</evidence>
<dbReference type="PANTHER" id="PTHR43098">
    <property type="entry name" value="L-ORNITHINE N(5)-MONOOXYGENASE-RELATED"/>
    <property type="match status" value="1"/>
</dbReference>
<keyword evidence="9" id="KW-1185">Reference proteome</keyword>
<organism evidence="8 9">
    <name type="scientific">Helicocarpus griseus UAMH5409</name>
    <dbReference type="NCBI Taxonomy" id="1447875"/>
    <lineage>
        <taxon>Eukaryota</taxon>
        <taxon>Fungi</taxon>
        <taxon>Dikarya</taxon>
        <taxon>Ascomycota</taxon>
        <taxon>Pezizomycotina</taxon>
        <taxon>Eurotiomycetes</taxon>
        <taxon>Eurotiomycetidae</taxon>
        <taxon>Onygenales</taxon>
        <taxon>Ajellomycetaceae</taxon>
        <taxon>Helicocarpus</taxon>
    </lineage>
</organism>
<dbReference type="Proteomes" id="UP000223968">
    <property type="component" value="Unassembled WGS sequence"/>
</dbReference>
<evidence type="ECO:0000256" key="1">
    <source>
        <dbReference type="ARBA" id="ARBA00001974"/>
    </source>
</evidence>
<evidence type="ECO:0000313" key="8">
    <source>
        <dbReference type="EMBL" id="PGH15687.1"/>
    </source>
</evidence>
<dbReference type="OrthoDB" id="66881at2759"/>
<dbReference type="AlphaFoldDB" id="A0A2B7Y4T0"/>
<evidence type="ECO:0008006" key="10">
    <source>
        <dbReference type="Google" id="ProtNLM"/>
    </source>
</evidence>
<proteinExistence type="inferred from homology"/>
<keyword evidence="5" id="KW-0521">NADP</keyword>
<evidence type="ECO:0000256" key="6">
    <source>
        <dbReference type="ARBA" id="ARBA00023002"/>
    </source>
</evidence>
<comment type="cofactor">
    <cofactor evidence="1">
        <name>FAD</name>
        <dbReference type="ChEBI" id="CHEBI:57692"/>
    </cofactor>
</comment>
<evidence type="ECO:0000256" key="5">
    <source>
        <dbReference type="ARBA" id="ARBA00022857"/>
    </source>
</evidence>
<dbReference type="PANTHER" id="PTHR43098:SF4">
    <property type="entry name" value="BLR3857 PROTEIN"/>
    <property type="match status" value="1"/>
</dbReference>
<evidence type="ECO:0000256" key="3">
    <source>
        <dbReference type="ARBA" id="ARBA00022630"/>
    </source>
</evidence>
<comment type="similarity">
    <text evidence="2">Belongs to the FAD-binding monooxygenase family.</text>
</comment>
<dbReference type="InterPro" id="IPR036188">
    <property type="entry name" value="FAD/NAD-bd_sf"/>
</dbReference>
<evidence type="ECO:0000256" key="7">
    <source>
        <dbReference type="ARBA" id="ARBA00023033"/>
    </source>
</evidence>
<accession>A0A2B7Y4T0</accession>
<dbReference type="EMBL" id="PDNB01000023">
    <property type="protein sequence ID" value="PGH15687.1"/>
    <property type="molecule type" value="Genomic_DNA"/>
</dbReference>
<dbReference type="SUPFAM" id="SSF51905">
    <property type="entry name" value="FAD/NAD(P)-binding domain"/>
    <property type="match status" value="1"/>
</dbReference>